<feature type="region of interest" description="Disordered" evidence="1">
    <location>
        <begin position="173"/>
        <end position="209"/>
    </location>
</feature>
<accession>A0ABR2ADN0</accession>
<feature type="compositionally biased region" description="Low complexity" evidence="1">
    <location>
        <begin position="137"/>
        <end position="149"/>
    </location>
</feature>
<evidence type="ECO:0000256" key="1">
    <source>
        <dbReference type="SAM" id="MobiDB-lite"/>
    </source>
</evidence>
<keyword evidence="3" id="KW-1185">Reference proteome</keyword>
<name>A0ABR2ADN0_9ROSI</name>
<feature type="region of interest" description="Disordered" evidence="1">
    <location>
        <begin position="29"/>
        <end position="55"/>
    </location>
</feature>
<reference evidence="2 3" key="1">
    <citation type="journal article" date="2024" name="G3 (Bethesda)">
        <title>Genome assembly of Hibiscus sabdariffa L. provides insights into metabolisms of medicinal natural products.</title>
        <authorList>
            <person name="Kim T."/>
        </authorList>
    </citation>
    <scope>NUCLEOTIDE SEQUENCE [LARGE SCALE GENOMIC DNA]</scope>
    <source>
        <strain evidence="2">TK-2024</strain>
        <tissue evidence="2">Old leaves</tissue>
    </source>
</reference>
<evidence type="ECO:0000313" key="3">
    <source>
        <dbReference type="Proteomes" id="UP001472677"/>
    </source>
</evidence>
<feature type="region of interest" description="Disordered" evidence="1">
    <location>
        <begin position="129"/>
        <end position="160"/>
    </location>
</feature>
<gene>
    <name evidence="2" type="ORF">V6N12_035189</name>
</gene>
<dbReference type="Proteomes" id="UP001472677">
    <property type="component" value="Unassembled WGS sequence"/>
</dbReference>
<protein>
    <submittedName>
        <fullName evidence="2">Uncharacterized protein</fullName>
    </submittedName>
</protein>
<proteinExistence type="predicted"/>
<organism evidence="2 3">
    <name type="scientific">Hibiscus sabdariffa</name>
    <name type="common">roselle</name>
    <dbReference type="NCBI Taxonomy" id="183260"/>
    <lineage>
        <taxon>Eukaryota</taxon>
        <taxon>Viridiplantae</taxon>
        <taxon>Streptophyta</taxon>
        <taxon>Embryophyta</taxon>
        <taxon>Tracheophyta</taxon>
        <taxon>Spermatophyta</taxon>
        <taxon>Magnoliopsida</taxon>
        <taxon>eudicotyledons</taxon>
        <taxon>Gunneridae</taxon>
        <taxon>Pentapetalae</taxon>
        <taxon>rosids</taxon>
        <taxon>malvids</taxon>
        <taxon>Malvales</taxon>
        <taxon>Malvaceae</taxon>
        <taxon>Malvoideae</taxon>
        <taxon>Hibiscus</taxon>
    </lineage>
</organism>
<feature type="region of interest" description="Disordered" evidence="1">
    <location>
        <begin position="95"/>
        <end position="114"/>
    </location>
</feature>
<dbReference type="EMBL" id="JBBPBM010000793">
    <property type="protein sequence ID" value="KAK8491245.1"/>
    <property type="molecule type" value="Genomic_DNA"/>
</dbReference>
<evidence type="ECO:0000313" key="2">
    <source>
        <dbReference type="EMBL" id="KAK8491245.1"/>
    </source>
</evidence>
<sequence length="209" mass="22197">MDTENDYFLASFWCQSDYDKAVTSGPWESSFNPIFEEDPPVAPNPPPATSTATASLPASVTIKPIDIGTFGAPSGEVFPLVHKGSLPTIVMTRGKEPMPHVSKPAKHRSPPKQLSLVASRKAVTVQLPVVGPSSKPSSLTNRRSSTLSSARFAPFPRLSPKFNKSKHTTVVISENADTNVPGDDSSPMILPPSEPPVGTVGTPRGVAEK</sequence>
<comment type="caution">
    <text evidence="2">The sequence shown here is derived from an EMBL/GenBank/DDBJ whole genome shotgun (WGS) entry which is preliminary data.</text>
</comment>